<feature type="transmembrane region" description="Helical" evidence="8">
    <location>
        <begin position="22"/>
        <end position="48"/>
    </location>
</feature>
<keyword evidence="7 8" id="KW-0472">Membrane</keyword>
<dbReference type="Pfam" id="PF02687">
    <property type="entry name" value="FtsX"/>
    <property type="match status" value="1"/>
</dbReference>
<feature type="domain" description="ABC3 transporter permease C-terminal" evidence="9">
    <location>
        <begin position="274"/>
        <end position="407"/>
    </location>
</feature>
<dbReference type="InterPro" id="IPR051447">
    <property type="entry name" value="Lipoprotein-release_system"/>
</dbReference>
<evidence type="ECO:0000256" key="2">
    <source>
        <dbReference type="ARBA" id="ARBA00005236"/>
    </source>
</evidence>
<dbReference type="InterPro" id="IPR011925">
    <property type="entry name" value="LolCE_TM"/>
</dbReference>
<proteinExistence type="inferred from homology"/>
<dbReference type="NCBIfam" id="TIGR02212">
    <property type="entry name" value="lolCE"/>
    <property type="match status" value="1"/>
</dbReference>
<evidence type="ECO:0000256" key="3">
    <source>
        <dbReference type="ARBA" id="ARBA00022448"/>
    </source>
</evidence>
<keyword evidence="4" id="KW-1003">Cell membrane</keyword>
<dbReference type="Pfam" id="PF12704">
    <property type="entry name" value="MacB_PCD"/>
    <property type="match status" value="1"/>
</dbReference>
<evidence type="ECO:0000313" key="12">
    <source>
        <dbReference type="Proteomes" id="UP001501600"/>
    </source>
</evidence>
<keyword evidence="5 8" id="KW-0812">Transmembrane</keyword>
<evidence type="ECO:0000256" key="6">
    <source>
        <dbReference type="ARBA" id="ARBA00022989"/>
    </source>
</evidence>
<keyword evidence="11" id="KW-0449">Lipoprotein</keyword>
<organism evidence="11 12">
    <name type="scientific">Ferrimonas gelatinilytica</name>
    <dbReference type="NCBI Taxonomy" id="1255257"/>
    <lineage>
        <taxon>Bacteria</taxon>
        <taxon>Pseudomonadati</taxon>
        <taxon>Pseudomonadota</taxon>
        <taxon>Gammaproteobacteria</taxon>
        <taxon>Alteromonadales</taxon>
        <taxon>Ferrimonadaceae</taxon>
        <taxon>Ferrimonas</taxon>
    </lineage>
</organism>
<dbReference type="RefSeq" id="WP_345315995.1">
    <property type="nucleotide sequence ID" value="NZ_BAABLF010000006.1"/>
</dbReference>
<dbReference type="InterPro" id="IPR025857">
    <property type="entry name" value="MacB_PCD"/>
</dbReference>
<keyword evidence="12" id="KW-1185">Reference proteome</keyword>
<evidence type="ECO:0000313" key="11">
    <source>
        <dbReference type="EMBL" id="GAA5189037.1"/>
    </source>
</evidence>
<dbReference type="Proteomes" id="UP001501600">
    <property type="component" value="Unassembled WGS sequence"/>
</dbReference>
<feature type="transmembrane region" description="Helical" evidence="8">
    <location>
        <begin position="271"/>
        <end position="295"/>
    </location>
</feature>
<evidence type="ECO:0000256" key="8">
    <source>
        <dbReference type="SAM" id="Phobius"/>
    </source>
</evidence>
<feature type="transmembrane region" description="Helical" evidence="8">
    <location>
        <begin position="380"/>
        <end position="400"/>
    </location>
</feature>
<comment type="subcellular location">
    <subcellularLocation>
        <location evidence="1">Cell membrane</location>
        <topology evidence="1">Multi-pass membrane protein</topology>
    </subcellularLocation>
</comment>
<evidence type="ECO:0000259" key="10">
    <source>
        <dbReference type="Pfam" id="PF12704"/>
    </source>
</evidence>
<evidence type="ECO:0000259" key="9">
    <source>
        <dbReference type="Pfam" id="PF02687"/>
    </source>
</evidence>
<evidence type="ECO:0000256" key="5">
    <source>
        <dbReference type="ARBA" id="ARBA00022692"/>
    </source>
</evidence>
<sequence>MVRWLPFQIGWRFLRSRAGNGFVSFISLSSVVGITLGVAVLILVLSAMNGFERELKDRLLAVVPHAELLAMEGALQDWPALVADAESEPGVRAAAPFVQVEGLLQRGEVMKPVMLRGIDPEWEQRVSSAAQFMSAEAWSSLGENANHLVLGEALARQLEVEVGDRVSLLLPGAAAGPLSAPRTQIFTVTGLFDLGGEIDRTAAFINQAFAASMTGLAPGGASGVRMTLTDLFQAPELVRKVGFRQSQYLQLTDWTRTQGHLYQDIQLIRMLTYLVLVLVVAVASFNIICSLVMSVRDKEAEIAILRTMGMSRGGILTGFMVQGALTGALGCVLGASIGALLATRLSGIMAAIESRFDMHFLSGEVYFIDFLPSELMMRDVATVSLLAFGVTLIATWYPAWKASRLQPAELL</sequence>
<evidence type="ECO:0000256" key="4">
    <source>
        <dbReference type="ARBA" id="ARBA00022475"/>
    </source>
</evidence>
<protein>
    <submittedName>
        <fullName evidence="11">Lipoprotein-releasing ABC transporter permease subunit LolE</fullName>
    </submittedName>
</protein>
<dbReference type="InterPro" id="IPR003838">
    <property type="entry name" value="ABC3_permease_C"/>
</dbReference>
<comment type="caution">
    <text evidence="11">The sequence shown here is derived from an EMBL/GenBank/DDBJ whole genome shotgun (WGS) entry which is preliminary data.</text>
</comment>
<evidence type="ECO:0000256" key="7">
    <source>
        <dbReference type="ARBA" id="ARBA00023136"/>
    </source>
</evidence>
<gene>
    <name evidence="11" type="primary">lolE</name>
    <name evidence="11" type="ORF">GCM10025772_10460</name>
</gene>
<feature type="transmembrane region" description="Helical" evidence="8">
    <location>
        <begin position="315"/>
        <end position="342"/>
    </location>
</feature>
<feature type="domain" description="MacB-like periplasmic core" evidence="10">
    <location>
        <begin position="30"/>
        <end position="208"/>
    </location>
</feature>
<comment type="similarity">
    <text evidence="2">Belongs to the ABC-4 integral membrane protein family. LolC/E subfamily.</text>
</comment>
<dbReference type="PANTHER" id="PTHR30489:SF0">
    <property type="entry name" value="LIPOPROTEIN-RELEASING SYSTEM TRANSMEMBRANE PROTEIN LOLE"/>
    <property type="match status" value="1"/>
</dbReference>
<name>A0ABP9RZL1_9GAMM</name>
<keyword evidence="3" id="KW-0813">Transport</keyword>
<reference evidence="12" key="1">
    <citation type="journal article" date="2019" name="Int. J. Syst. Evol. Microbiol.">
        <title>The Global Catalogue of Microorganisms (GCM) 10K type strain sequencing project: providing services to taxonomists for standard genome sequencing and annotation.</title>
        <authorList>
            <consortium name="The Broad Institute Genomics Platform"/>
            <consortium name="The Broad Institute Genome Sequencing Center for Infectious Disease"/>
            <person name="Wu L."/>
            <person name="Ma J."/>
        </authorList>
    </citation>
    <scope>NUCLEOTIDE SEQUENCE [LARGE SCALE GENOMIC DNA]</scope>
    <source>
        <strain evidence="12">JCM 18720</strain>
    </source>
</reference>
<dbReference type="EMBL" id="BAABLF010000006">
    <property type="protein sequence ID" value="GAA5189037.1"/>
    <property type="molecule type" value="Genomic_DNA"/>
</dbReference>
<accession>A0ABP9RZL1</accession>
<dbReference type="PANTHER" id="PTHR30489">
    <property type="entry name" value="LIPOPROTEIN-RELEASING SYSTEM TRANSMEMBRANE PROTEIN LOLE"/>
    <property type="match status" value="1"/>
</dbReference>
<keyword evidence="6 8" id="KW-1133">Transmembrane helix</keyword>
<evidence type="ECO:0000256" key="1">
    <source>
        <dbReference type="ARBA" id="ARBA00004651"/>
    </source>
</evidence>